<reference evidence="8 9" key="1">
    <citation type="submission" date="2018-08" db="EMBL/GenBank/DDBJ databases">
        <title>A genome reference for cultivated species of the human gut microbiota.</title>
        <authorList>
            <person name="Zou Y."/>
            <person name="Xue W."/>
            <person name="Luo G."/>
        </authorList>
    </citation>
    <scope>NUCLEOTIDE SEQUENCE [LARGE SCALE GENOMIC DNA]</scope>
    <source>
        <strain evidence="8 9">AF14-18</strain>
    </source>
</reference>
<dbReference type="PROSITE" id="PS51257">
    <property type="entry name" value="PROKAR_LIPOPROTEIN"/>
    <property type="match status" value="1"/>
</dbReference>
<dbReference type="Proteomes" id="UP000284543">
    <property type="component" value="Unassembled WGS sequence"/>
</dbReference>
<dbReference type="RefSeq" id="WP_118017377.1">
    <property type="nucleotide sequence ID" value="NZ_CAUHGS010000006.1"/>
</dbReference>
<evidence type="ECO:0000256" key="3">
    <source>
        <dbReference type="ARBA" id="ARBA00022692"/>
    </source>
</evidence>
<dbReference type="NCBIfam" id="TIGR01195">
    <property type="entry name" value="oadG_fam"/>
    <property type="match status" value="1"/>
</dbReference>
<dbReference type="InterPro" id="IPR005899">
    <property type="entry name" value="Na_pump_deCOase"/>
</dbReference>
<evidence type="ECO:0000313" key="9">
    <source>
        <dbReference type="Proteomes" id="UP000284543"/>
    </source>
</evidence>
<name>A0A412ZEN7_9FIRM</name>
<keyword evidence="5 6" id="KW-0472">Membrane</keyword>
<keyword evidence="2" id="KW-1003">Cell membrane</keyword>
<accession>A0A412ZEN7</accession>
<sequence>MRRLMKRVAAAVLMAACLLSLSACSAKQDEAGTAPRIATDGTPVDDMMAEYAKLTAVQSLGVSTDGLIAQKVMSEAQGNAVMAAICEEQINARKELGEVRSIDIEDASVVQMADGTYTVMLPVAFTEGSMQYVMNLNMISQQIVDAEFTELASNEEEGKTIGQLMETATVYAVIGIGTVFAVLIFISLLIACFKFIHKWETGQKEKAAPAPAPVAPAPVKAAAPVLAAGEDLMGDAELVAVISAAIAAYEGTSSNGLVVRSIRRVQRSKGR</sequence>
<dbReference type="AlphaFoldDB" id="A0A412ZEN7"/>
<protein>
    <submittedName>
        <fullName evidence="8">Sodium pump decarboxylase, gamma subunit</fullName>
    </submittedName>
</protein>
<feature type="chain" id="PRO_5038600922" evidence="7">
    <location>
        <begin position="26"/>
        <end position="271"/>
    </location>
</feature>
<proteinExistence type="predicted"/>
<dbReference type="GO" id="GO:0005886">
    <property type="term" value="C:plasma membrane"/>
    <property type="evidence" value="ECO:0007669"/>
    <property type="project" value="UniProtKB-SubCell"/>
</dbReference>
<gene>
    <name evidence="8" type="ORF">DWW02_02525</name>
</gene>
<keyword evidence="3 6" id="KW-0812">Transmembrane</keyword>
<feature type="transmembrane region" description="Helical" evidence="6">
    <location>
        <begin position="170"/>
        <end position="196"/>
    </location>
</feature>
<dbReference type="Pfam" id="PF04277">
    <property type="entry name" value="OAD_gamma"/>
    <property type="match status" value="1"/>
</dbReference>
<organism evidence="8 9">
    <name type="scientific">Enterocloster bolteae</name>
    <dbReference type="NCBI Taxonomy" id="208479"/>
    <lineage>
        <taxon>Bacteria</taxon>
        <taxon>Bacillati</taxon>
        <taxon>Bacillota</taxon>
        <taxon>Clostridia</taxon>
        <taxon>Lachnospirales</taxon>
        <taxon>Lachnospiraceae</taxon>
        <taxon>Enterocloster</taxon>
    </lineage>
</organism>
<evidence type="ECO:0000256" key="4">
    <source>
        <dbReference type="ARBA" id="ARBA00022989"/>
    </source>
</evidence>
<evidence type="ECO:0000256" key="6">
    <source>
        <dbReference type="SAM" id="Phobius"/>
    </source>
</evidence>
<feature type="signal peptide" evidence="7">
    <location>
        <begin position="1"/>
        <end position="25"/>
    </location>
</feature>
<dbReference type="EMBL" id="QRZM01000001">
    <property type="protein sequence ID" value="RGV78624.1"/>
    <property type="molecule type" value="Genomic_DNA"/>
</dbReference>
<comment type="subcellular location">
    <subcellularLocation>
        <location evidence="1">Cell membrane</location>
    </subcellularLocation>
</comment>
<comment type="caution">
    <text evidence="8">The sequence shown here is derived from an EMBL/GenBank/DDBJ whole genome shotgun (WGS) entry which is preliminary data.</text>
</comment>
<dbReference type="GO" id="GO:0036376">
    <property type="term" value="P:sodium ion export across plasma membrane"/>
    <property type="evidence" value="ECO:0007669"/>
    <property type="project" value="InterPro"/>
</dbReference>
<evidence type="ECO:0000256" key="1">
    <source>
        <dbReference type="ARBA" id="ARBA00004236"/>
    </source>
</evidence>
<evidence type="ECO:0000256" key="5">
    <source>
        <dbReference type="ARBA" id="ARBA00023136"/>
    </source>
</evidence>
<keyword evidence="4 6" id="KW-1133">Transmembrane helix</keyword>
<evidence type="ECO:0000313" key="8">
    <source>
        <dbReference type="EMBL" id="RGV78624.1"/>
    </source>
</evidence>
<evidence type="ECO:0000256" key="2">
    <source>
        <dbReference type="ARBA" id="ARBA00022475"/>
    </source>
</evidence>
<keyword evidence="7" id="KW-0732">Signal</keyword>
<dbReference type="GO" id="GO:0015081">
    <property type="term" value="F:sodium ion transmembrane transporter activity"/>
    <property type="evidence" value="ECO:0007669"/>
    <property type="project" value="InterPro"/>
</dbReference>
<evidence type="ECO:0000256" key="7">
    <source>
        <dbReference type="SAM" id="SignalP"/>
    </source>
</evidence>